<reference evidence="2" key="1">
    <citation type="submission" date="2017-03" db="EMBL/GenBank/DDBJ databases">
        <authorList>
            <person name="Rodrigo-Torres L."/>
            <person name="Arahal R.D."/>
            <person name="Lucena T."/>
        </authorList>
    </citation>
    <scope>NUCLEOTIDE SEQUENCE [LARGE SCALE GENOMIC DNA]</scope>
    <source>
        <strain evidence="2">CECT 8370</strain>
    </source>
</reference>
<sequence>MIESGSVKKIKAAGDEADGWEARSEEEIRQAKLWDAVDFAVKEIDNIDSAMIFEEGREWTRIWYELKLEKFTDPGIAVSIDELTAAKLLQLADQNSRVDPLLKEVMASQIEQGFVLPEGLRDCLVKFLRANGPAAEERTSKPELKNWCRNYMINHVAGLLCNQYDLDRKRGKETPTTVAASDIIYHAIGLKLGKPIGFGTIQNIIFDPDPSGKSVSQKNQKNFVDVKWAGLDSMFDDYDD</sequence>
<proteinExistence type="predicted"/>
<protein>
    <submittedName>
        <fullName evidence="1">Uncharacterized protein</fullName>
    </submittedName>
</protein>
<evidence type="ECO:0000313" key="1">
    <source>
        <dbReference type="EMBL" id="SLN39062.1"/>
    </source>
</evidence>
<evidence type="ECO:0000313" key="2">
    <source>
        <dbReference type="Proteomes" id="UP000194012"/>
    </source>
</evidence>
<dbReference type="AlphaFoldDB" id="A0A1X6Z539"/>
<organism evidence="1 2">
    <name type="scientific">Roseovarius gaetbuli</name>
    <dbReference type="NCBI Taxonomy" id="1356575"/>
    <lineage>
        <taxon>Bacteria</taxon>
        <taxon>Pseudomonadati</taxon>
        <taxon>Pseudomonadota</taxon>
        <taxon>Alphaproteobacteria</taxon>
        <taxon>Rhodobacterales</taxon>
        <taxon>Roseobacteraceae</taxon>
        <taxon>Roseovarius</taxon>
    </lineage>
</organism>
<gene>
    <name evidence="1" type="ORF">ROG8370_01608</name>
</gene>
<keyword evidence="2" id="KW-1185">Reference proteome</keyword>
<dbReference type="EMBL" id="FWFJ01000012">
    <property type="protein sequence ID" value="SLN39062.1"/>
    <property type="molecule type" value="Genomic_DNA"/>
</dbReference>
<accession>A0A1X6Z539</accession>
<dbReference type="Proteomes" id="UP000194012">
    <property type="component" value="Unassembled WGS sequence"/>
</dbReference>
<name>A0A1X6Z539_9RHOB</name>